<feature type="region of interest" description="Disordered" evidence="1">
    <location>
        <begin position="90"/>
        <end position="119"/>
    </location>
</feature>
<dbReference type="InterPro" id="IPR026307">
    <property type="entry name" value="TMEM132"/>
</dbReference>
<dbReference type="PANTHER" id="PTHR13388:SF11">
    <property type="entry name" value="DETONATOR, ISOFORM E"/>
    <property type="match status" value="1"/>
</dbReference>
<sequence>MKDYVPLTNATVWRCGTTFPEPRLRVLSTPEEGAAGGGGGGGGVSGDAEEGQGGVLDVARFTVLDPTRPALIRATYGPFSTKQTVPARYVLPEFPDDPPAPAPPNASESGLPRPLPPVPHQLEVSAHLVNQVTTPLTCVSPCWPRRGSDSLSASCTPTGAGETGGDATCLVTLNVPARWWPPHTRATVKIPRVAVQVSYLVGTAAGPAQCAARDATPAGPGQGPRVTVQPETPVGEVILTLDHHNYQELAGPLLHILVPRAPLHQQLHYMLHSTSTLQATYLPSSLSSGIHVNCDDMDLDNAKK</sequence>
<dbReference type="Proteomes" id="UP001292094">
    <property type="component" value="Unassembled WGS sequence"/>
</dbReference>
<dbReference type="EMBL" id="JAWZYT010003988">
    <property type="protein sequence ID" value="KAK4295833.1"/>
    <property type="molecule type" value="Genomic_DNA"/>
</dbReference>
<accession>A0AAE1TRT4</accession>
<dbReference type="AlphaFoldDB" id="A0AAE1TRT4"/>
<organism evidence="2 3">
    <name type="scientific">Petrolisthes manimaculis</name>
    <dbReference type="NCBI Taxonomy" id="1843537"/>
    <lineage>
        <taxon>Eukaryota</taxon>
        <taxon>Metazoa</taxon>
        <taxon>Ecdysozoa</taxon>
        <taxon>Arthropoda</taxon>
        <taxon>Crustacea</taxon>
        <taxon>Multicrustacea</taxon>
        <taxon>Malacostraca</taxon>
        <taxon>Eumalacostraca</taxon>
        <taxon>Eucarida</taxon>
        <taxon>Decapoda</taxon>
        <taxon>Pleocyemata</taxon>
        <taxon>Anomura</taxon>
        <taxon>Galatheoidea</taxon>
        <taxon>Porcellanidae</taxon>
        <taxon>Petrolisthes</taxon>
    </lineage>
</organism>
<comment type="caution">
    <text evidence="2">The sequence shown here is derived from an EMBL/GenBank/DDBJ whole genome shotgun (WGS) entry which is preliminary data.</text>
</comment>
<proteinExistence type="predicted"/>
<evidence type="ECO:0000313" key="2">
    <source>
        <dbReference type="EMBL" id="KAK4295833.1"/>
    </source>
</evidence>
<name>A0AAE1TRT4_9EUCA</name>
<gene>
    <name evidence="2" type="ORF">Pmani_031629</name>
</gene>
<keyword evidence="3" id="KW-1185">Reference proteome</keyword>
<evidence type="ECO:0000313" key="3">
    <source>
        <dbReference type="Proteomes" id="UP001292094"/>
    </source>
</evidence>
<reference evidence="2" key="1">
    <citation type="submission" date="2023-11" db="EMBL/GenBank/DDBJ databases">
        <title>Genome assemblies of two species of porcelain crab, Petrolisthes cinctipes and Petrolisthes manimaculis (Anomura: Porcellanidae).</title>
        <authorList>
            <person name="Angst P."/>
        </authorList>
    </citation>
    <scope>NUCLEOTIDE SEQUENCE</scope>
    <source>
        <strain evidence="2">PB745_02</strain>
        <tissue evidence="2">Gill</tissue>
    </source>
</reference>
<dbReference type="PANTHER" id="PTHR13388">
    <property type="entry name" value="DETONATOR, ISOFORM E"/>
    <property type="match status" value="1"/>
</dbReference>
<evidence type="ECO:0000256" key="1">
    <source>
        <dbReference type="SAM" id="MobiDB-lite"/>
    </source>
</evidence>
<protein>
    <submittedName>
        <fullName evidence="2">Uncharacterized protein</fullName>
    </submittedName>
</protein>